<dbReference type="PROSITE" id="PS01271">
    <property type="entry name" value="NA_SULFATE"/>
    <property type="match status" value="1"/>
</dbReference>
<evidence type="ECO:0000313" key="10">
    <source>
        <dbReference type="Proteomes" id="UP000029878"/>
    </source>
</evidence>
<feature type="region of interest" description="Disordered" evidence="6">
    <location>
        <begin position="1"/>
        <end position="70"/>
    </location>
</feature>
<evidence type="ECO:0000313" key="9">
    <source>
        <dbReference type="EMBL" id="TLD83691.1"/>
    </source>
</evidence>
<feature type="transmembrane region" description="Helical" evidence="7">
    <location>
        <begin position="326"/>
        <end position="343"/>
    </location>
</feature>
<dbReference type="EMBL" id="JRPL02000006">
    <property type="protein sequence ID" value="TLD83691.1"/>
    <property type="molecule type" value="Genomic_DNA"/>
</dbReference>
<feature type="transmembrane region" description="Helical" evidence="7">
    <location>
        <begin position="159"/>
        <end position="179"/>
    </location>
</feature>
<keyword evidence="5 7" id="KW-0472">Membrane</keyword>
<feature type="transmembrane region" description="Helical" evidence="7">
    <location>
        <begin position="385"/>
        <end position="414"/>
    </location>
</feature>
<feature type="transmembrane region" description="Helical" evidence="7">
    <location>
        <begin position="278"/>
        <end position="305"/>
    </location>
</feature>
<evidence type="ECO:0000256" key="6">
    <source>
        <dbReference type="SAM" id="MobiDB-lite"/>
    </source>
</evidence>
<evidence type="ECO:0000256" key="5">
    <source>
        <dbReference type="ARBA" id="ARBA00023136"/>
    </source>
</evidence>
<feature type="transmembrane region" description="Helical" evidence="7">
    <location>
        <begin position="505"/>
        <end position="526"/>
    </location>
</feature>
<feature type="transmembrane region" description="Helical" evidence="7">
    <location>
        <begin position="239"/>
        <end position="258"/>
    </location>
</feature>
<evidence type="ECO:0000256" key="2">
    <source>
        <dbReference type="ARBA" id="ARBA00022448"/>
    </source>
</evidence>
<dbReference type="Pfam" id="PF03600">
    <property type="entry name" value="CitMHS"/>
    <property type="match status" value="1"/>
</dbReference>
<feature type="compositionally biased region" description="Polar residues" evidence="6">
    <location>
        <begin position="21"/>
        <end position="35"/>
    </location>
</feature>
<evidence type="ECO:0000256" key="7">
    <source>
        <dbReference type="SAM" id="Phobius"/>
    </source>
</evidence>
<comment type="subcellular location">
    <subcellularLocation>
        <location evidence="1">Membrane</location>
        <topology evidence="1">Multi-pass membrane protein</topology>
    </subcellularLocation>
</comment>
<accession>A0A4U8SCG0</accession>
<keyword evidence="3 7" id="KW-0812">Transmembrane</keyword>
<keyword evidence="4 7" id="KW-1133">Transmembrane helix</keyword>
<comment type="caution">
    <text evidence="9">The sequence shown here is derived from an EMBL/GenBank/DDBJ whole genome shotgun (WGS) entry which is preliminary data.</text>
</comment>
<feature type="transmembrane region" description="Helical" evidence="7">
    <location>
        <begin position="355"/>
        <end position="373"/>
    </location>
</feature>
<keyword evidence="2" id="KW-0813">Transport</keyword>
<evidence type="ECO:0000256" key="3">
    <source>
        <dbReference type="ARBA" id="ARBA00022692"/>
    </source>
</evidence>
<dbReference type="InterPro" id="IPR004680">
    <property type="entry name" value="Cit_transptr-like_dom"/>
</dbReference>
<feature type="transmembrane region" description="Helical" evidence="7">
    <location>
        <begin position="78"/>
        <end position="103"/>
    </location>
</feature>
<feature type="transmembrane region" description="Helical" evidence="7">
    <location>
        <begin position="465"/>
        <end position="485"/>
    </location>
</feature>
<evidence type="ECO:0000259" key="8">
    <source>
        <dbReference type="Pfam" id="PF03600"/>
    </source>
</evidence>
<dbReference type="InterPro" id="IPR031312">
    <property type="entry name" value="Na/sul_symport_CS"/>
</dbReference>
<dbReference type="PANTHER" id="PTHR10283">
    <property type="entry name" value="SOLUTE CARRIER FAMILY 13 MEMBER"/>
    <property type="match status" value="1"/>
</dbReference>
<gene>
    <name evidence="9" type="ORF">LS81_003870</name>
</gene>
<reference evidence="9 10" key="1">
    <citation type="journal article" date="2014" name="Genome Announc.">
        <title>Draft genome sequences of eight enterohepatic helicobacter species isolated from both laboratory and wild rodents.</title>
        <authorList>
            <person name="Sheh A."/>
            <person name="Shen Z."/>
            <person name="Fox J.G."/>
        </authorList>
    </citation>
    <scope>NUCLEOTIDE SEQUENCE [LARGE SCALE GENOMIC DNA]</scope>
    <source>
        <strain evidence="9 10">ATCC 700114</strain>
    </source>
</reference>
<dbReference type="Proteomes" id="UP000029878">
    <property type="component" value="Unassembled WGS sequence"/>
</dbReference>
<dbReference type="PANTHER" id="PTHR10283:SF82">
    <property type="entry name" value="SOLUTE CARRIER FAMILY 13 MEMBER 2"/>
    <property type="match status" value="1"/>
</dbReference>
<feature type="compositionally biased region" description="Polar residues" evidence="6">
    <location>
        <begin position="43"/>
        <end position="58"/>
    </location>
</feature>
<feature type="domain" description="Citrate transporter-like" evidence="8">
    <location>
        <begin position="122"/>
        <end position="454"/>
    </location>
</feature>
<evidence type="ECO:0000256" key="4">
    <source>
        <dbReference type="ARBA" id="ARBA00022989"/>
    </source>
</evidence>
<evidence type="ECO:0000256" key="1">
    <source>
        <dbReference type="ARBA" id="ARBA00004141"/>
    </source>
</evidence>
<sequence length="535" mass="58253">MQDKHSNTKNDLDSKKCPLSPATTQIPENLDSMLNTDDDTESIRSTKQTTQNLSSTDNAESKDLQTDMPQETKSQDKIINVLLGVGLSLVLGVIVFCFAYFYLHATLKVSMLIGIMGLLITLWTNKALPMGVVSLLPIILFPSFGILDTKSATANYANPIIYLFLGGFMIATATEKIGLHKVIAKWFLARFPNNTKGVISALGVASVTLGTALSNSTVALLLLPVAMSITDNKVLRTRFLLAVAFGASISGITTPIGSPPNLIYLGFLESQGLSGISFTTWIFMMAPLTFLMLFMMIKILSYGVSDQALNLSVFDSVYVNGTHKRLLVFIAALLVILLLNSPIRPFYDGIGFNENIVLLAFGLMMFIPKIGFLDWDDTKSIPYEIIFLFGAGFCIATAFSQAELGGAFVSFFAHFDGLPLIVLIFLACVFAIVATGFLSTTALIAILLPIIEVATQSFLSDASRVLLMLVITICASFSFMIPISTPPNAIVFAQGGIKAWDMIRFGFLLSLVGIVCVTLFSVWYWWSFLEVKPLG</sequence>
<dbReference type="OrthoDB" id="9766267at2"/>
<dbReference type="AlphaFoldDB" id="A0A4U8SCG0"/>
<organism evidence="9 10">
    <name type="scientific">Helicobacter trogontum</name>
    <dbReference type="NCBI Taxonomy" id="50960"/>
    <lineage>
        <taxon>Bacteria</taxon>
        <taxon>Pseudomonadati</taxon>
        <taxon>Campylobacterota</taxon>
        <taxon>Epsilonproteobacteria</taxon>
        <taxon>Campylobacterales</taxon>
        <taxon>Helicobacteraceae</taxon>
        <taxon>Helicobacter</taxon>
    </lineage>
</organism>
<feature type="compositionally biased region" description="Basic and acidic residues" evidence="6">
    <location>
        <begin position="1"/>
        <end position="16"/>
    </location>
</feature>
<dbReference type="CDD" id="cd01115">
    <property type="entry name" value="SLC13_permease"/>
    <property type="match status" value="1"/>
</dbReference>
<proteinExistence type="predicted"/>
<dbReference type="GO" id="GO:0005886">
    <property type="term" value="C:plasma membrane"/>
    <property type="evidence" value="ECO:0007669"/>
    <property type="project" value="TreeGrafter"/>
</dbReference>
<feature type="transmembrane region" description="Helical" evidence="7">
    <location>
        <begin position="127"/>
        <end position="147"/>
    </location>
</feature>
<feature type="transmembrane region" description="Helical" evidence="7">
    <location>
        <begin position="420"/>
        <end position="453"/>
    </location>
</feature>
<dbReference type="GO" id="GO:0022857">
    <property type="term" value="F:transmembrane transporter activity"/>
    <property type="evidence" value="ECO:0007669"/>
    <property type="project" value="TreeGrafter"/>
</dbReference>
<name>A0A4U8SCG0_9HELI</name>
<protein>
    <submittedName>
        <fullName evidence="9">SLC13/DASS family transporter</fullName>
    </submittedName>
</protein>
<feature type="transmembrane region" description="Helical" evidence="7">
    <location>
        <begin position="199"/>
        <end position="227"/>
    </location>
</feature>